<proteinExistence type="predicted"/>
<dbReference type="AlphaFoldDB" id="A0A9W4GI50"/>
<protein>
    <submittedName>
        <fullName evidence="1">BgTH12-00054</fullName>
    </submittedName>
</protein>
<dbReference type="EMBL" id="CAJHIT010000009">
    <property type="protein sequence ID" value="CAD6504545.1"/>
    <property type="molecule type" value="Genomic_DNA"/>
</dbReference>
<evidence type="ECO:0000313" key="2">
    <source>
        <dbReference type="Proteomes" id="UP000683417"/>
    </source>
</evidence>
<name>A0A9W4GI50_BLUGR</name>
<dbReference type="Proteomes" id="UP000683417">
    <property type="component" value="Unassembled WGS sequence"/>
</dbReference>
<reference evidence="1" key="1">
    <citation type="submission" date="2020-10" db="EMBL/GenBank/DDBJ databases">
        <authorList>
            <person name="Muller C M."/>
        </authorList>
    </citation>
    <scope>NUCLEOTIDE SEQUENCE</scope>
    <source>
        <strain evidence="1">THUN-12</strain>
    </source>
</reference>
<sequence>MIACGVAPTPLQLVAEALHSFDVFHLFSGYN</sequence>
<organism evidence="1 2">
    <name type="scientific">Blumeria graminis f. sp. triticale</name>
    <dbReference type="NCBI Taxonomy" id="1689686"/>
    <lineage>
        <taxon>Eukaryota</taxon>
        <taxon>Fungi</taxon>
        <taxon>Dikarya</taxon>
        <taxon>Ascomycota</taxon>
        <taxon>Pezizomycotina</taxon>
        <taxon>Leotiomycetes</taxon>
        <taxon>Erysiphales</taxon>
        <taxon>Erysiphaceae</taxon>
        <taxon>Blumeria</taxon>
    </lineage>
</organism>
<comment type="caution">
    <text evidence="1">The sequence shown here is derived from an EMBL/GenBank/DDBJ whole genome shotgun (WGS) entry which is preliminary data.</text>
</comment>
<accession>A0A9W4GI50</accession>
<gene>
    <name evidence="1" type="ORF">BGTH12_LOCUS5903</name>
</gene>
<evidence type="ECO:0000313" key="1">
    <source>
        <dbReference type="EMBL" id="CAD6504545.1"/>
    </source>
</evidence>